<organism evidence="2 3">
    <name type="scientific">Flavobacterium rivuli WB 3.3-2 = DSM 21788</name>
    <dbReference type="NCBI Taxonomy" id="1121895"/>
    <lineage>
        <taxon>Bacteria</taxon>
        <taxon>Pseudomonadati</taxon>
        <taxon>Bacteroidota</taxon>
        <taxon>Flavobacteriia</taxon>
        <taxon>Flavobacteriales</taxon>
        <taxon>Flavobacteriaceae</taxon>
        <taxon>Flavobacterium</taxon>
    </lineage>
</organism>
<dbReference type="AlphaFoldDB" id="A0A0A2M8G1"/>
<feature type="non-terminal residue" evidence="2">
    <location>
        <position position="1"/>
    </location>
</feature>
<feature type="domain" description="Ig-like" evidence="1">
    <location>
        <begin position="125"/>
        <end position="193"/>
    </location>
</feature>
<feature type="domain" description="Ig-like" evidence="1">
    <location>
        <begin position="196"/>
        <end position="265"/>
    </location>
</feature>
<dbReference type="InterPro" id="IPR044023">
    <property type="entry name" value="Ig_7"/>
</dbReference>
<name>A0A0A2M8G1_9FLAO</name>
<dbReference type="Pfam" id="PF19081">
    <property type="entry name" value="Ig_7"/>
    <property type="match status" value="4"/>
</dbReference>
<dbReference type="EMBL" id="JRLX01000057">
    <property type="protein sequence ID" value="KGO84575.1"/>
    <property type="molecule type" value="Genomic_DNA"/>
</dbReference>
<accession>A0A0A2M8G1</accession>
<dbReference type="Proteomes" id="UP000030152">
    <property type="component" value="Unassembled WGS sequence"/>
</dbReference>
<dbReference type="eggNOG" id="COG3405">
    <property type="taxonomic scope" value="Bacteria"/>
</dbReference>
<comment type="caution">
    <text evidence="2">The sequence shown here is derived from an EMBL/GenBank/DDBJ whole genome shotgun (WGS) entry which is preliminary data.</text>
</comment>
<reference evidence="2 3" key="1">
    <citation type="submission" date="2013-09" db="EMBL/GenBank/DDBJ databases">
        <authorList>
            <person name="Zeng Z."/>
            <person name="Chen C."/>
        </authorList>
    </citation>
    <scope>NUCLEOTIDE SEQUENCE [LARGE SCALE GENOMIC DNA]</scope>
    <source>
        <strain evidence="2 3">WB 3.3-2</strain>
    </source>
</reference>
<evidence type="ECO:0000313" key="3">
    <source>
        <dbReference type="Proteomes" id="UP000030152"/>
    </source>
</evidence>
<feature type="domain" description="Ig-like" evidence="1">
    <location>
        <begin position="2"/>
        <end position="49"/>
    </location>
</feature>
<evidence type="ECO:0000313" key="2">
    <source>
        <dbReference type="EMBL" id="KGO84575.1"/>
    </source>
</evidence>
<keyword evidence="3" id="KW-1185">Reference proteome</keyword>
<feature type="non-terminal residue" evidence="2">
    <location>
        <position position="287"/>
    </location>
</feature>
<gene>
    <name evidence="2" type="ORF">Q765_20840</name>
</gene>
<sequence>TGTGLQWYANATGGTALASTATLATGTYYVSQTLNNCESTRTAVAVIINTTPAPVAAAQAFCNSATVANLTATGTSVQWYTAATGGTALASTASLSTGTYYASQTLNNCEGVRTAVSVTINITAAPIASAQTFCNSATVANLTATGTGLQWYADATGGTALAATTSLTAGTYHVSQTLNSCESIRTAVTVTINVTAAPTASAQTFCNGTSVSSLVASGTSLKWYATATGGTALASTATLATGTYYVSQTLNSCEGLRTSVAVTINTTPAPTASAQTFCFGATVASLT</sequence>
<feature type="domain" description="Ig-like" evidence="1">
    <location>
        <begin position="53"/>
        <end position="121"/>
    </location>
</feature>
<evidence type="ECO:0000259" key="1">
    <source>
        <dbReference type="Pfam" id="PF19081"/>
    </source>
</evidence>
<proteinExistence type="predicted"/>
<protein>
    <recommendedName>
        <fullName evidence="1">Ig-like domain-containing protein</fullName>
    </recommendedName>
</protein>